<reference evidence="3 4" key="1">
    <citation type="submission" date="2021-11" db="EMBL/GenBank/DDBJ databases">
        <authorList>
            <person name="Oh E.-T."/>
            <person name="Kim S.-B."/>
        </authorList>
    </citation>
    <scope>NUCLEOTIDE SEQUENCE [LARGE SCALE GENOMIC DNA]</scope>
    <source>
        <strain evidence="3 4">MMS20-SJTR3</strain>
    </source>
</reference>
<sequence length="69" mass="7232">MSDIAQALAEHTAEPPNHSSARYASYLPEHERDPLDARQIVLAHLLGLCTGAAIIAAATGAVCVALRVL</sequence>
<evidence type="ECO:0000256" key="2">
    <source>
        <dbReference type="SAM" id="Phobius"/>
    </source>
</evidence>
<dbReference type="RefSeq" id="WP_230511933.1">
    <property type="nucleotide sequence ID" value="NZ_JAJITD010000012.1"/>
</dbReference>
<evidence type="ECO:0000313" key="3">
    <source>
        <dbReference type="EMBL" id="MCC8395578.1"/>
    </source>
</evidence>
<proteinExistence type="predicted"/>
<evidence type="ECO:0000313" key="4">
    <source>
        <dbReference type="Proteomes" id="UP001431019"/>
    </source>
</evidence>
<protein>
    <recommendedName>
        <fullName evidence="5">HPP family protein</fullName>
    </recommendedName>
</protein>
<keyword evidence="2" id="KW-0812">Transmembrane</keyword>
<feature type="region of interest" description="Disordered" evidence="1">
    <location>
        <begin position="1"/>
        <end position="26"/>
    </location>
</feature>
<dbReference type="EMBL" id="JAJITD010000012">
    <property type="protein sequence ID" value="MCC8395578.1"/>
    <property type="molecule type" value="Genomic_DNA"/>
</dbReference>
<keyword evidence="2" id="KW-0472">Membrane</keyword>
<gene>
    <name evidence="3" type="ORF">LJ656_23625</name>
</gene>
<name>A0ABS8K0W9_9BURK</name>
<evidence type="ECO:0008006" key="5">
    <source>
        <dbReference type="Google" id="ProtNLM"/>
    </source>
</evidence>
<accession>A0ABS8K0W9</accession>
<feature type="transmembrane region" description="Helical" evidence="2">
    <location>
        <begin position="41"/>
        <end position="66"/>
    </location>
</feature>
<keyword evidence="4" id="KW-1185">Reference proteome</keyword>
<dbReference type="Proteomes" id="UP001431019">
    <property type="component" value="Unassembled WGS sequence"/>
</dbReference>
<evidence type="ECO:0000256" key="1">
    <source>
        <dbReference type="SAM" id="MobiDB-lite"/>
    </source>
</evidence>
<keyword evidence="2" id="KW-1133">Transmembrane helix</keyword>
<organism evidence="3 4">
    <name type="scientific">Paraburkholderia sejongensis</name>
    <dbReference type="NCBI Taxonomy" id="2886946"/>
    <lineage>
        <taxon>Bacteria</taxon>
        <taxon>Pseudomonadati</taxon>
        <taxon>Pseudomonadota</taxon>
        <taxon>Betaproteobacteria</taxon>
        <taxon>Burkholderiales</taxon>
        <taxon>Burkholderiaceae</taxon>
        <taxon>Paraburkholderia</taxon>
    </lineage>
</organism>
<comment type="caution">
    <text evidence="3">The sequence shown here is derived from an EMBL/GenBank/DDBJ whole genome shotgun (WGS) entry which is preliminary data.</text>
</comment>